<dbReference type="PATRIC" id="fig|1116472.3.peg.2647"/>
<dbReference type="SUPFAM" id="SSF51182">
    <property type="entry name" value="RmlC-like cupins"/>
    <property type="match status" value="1"/>
</dbReference>
<proteinExistence type="predicted"/>
<evidence type="ECO:0000259" key="1">
    <source>
        <dbReference type="Pfam" id="PF07883"/>
    </source>
</evidence>
<dbReference type="InterPro" id="IPR014710">
    <property type="entry name" value="RmlC-like_jellyroll"/>
</dbReference>
<keyword evidence="3" id="KW-1185">Reference proteome</keyword>
<dbReference type="OrthoDB" id="9798585at2"/>
<comment type="caution">
    <text evidence="2">The sequence shown here is derived from an EMBL/GenBank/DDBJ whole genome shotgun (WGS) entry which is preliminary data.</text>
</comment>
<reference evidence="2 3" key="1">
    <citation type="journal article" date="2013" name="Genome Announc.">
        <title>Draft Genome Sequence of the Methanotrophic Gammaproteobacterium Methyloglobulus morosus DSM 22980 Strain KoM1.</title>
        <authorList>
            <person name="Poehlein A."/>
            <person name="Deutzmann J.S."/>
            <person name="Daniel R."/>
            <person name="Simeonova D.D."/>
        </authorList>
    </citation>
    <scope>NUCLEOTIDE SEQUENCE [LARGE SCALE GENOMIC DNA]</scope>
    <source>
        <strain evidence="2 3">KoM1</strain>
    </source>
</reference>
<dbReference type="STRING" id="1116472.MGMO_94c00500"/>
<dbReference type="CDD" id="cd06981">
    <property type="entry name" value="cupin_reut_a1446"/>
    <property type="match status" value="1"/>
</dbReference>
<evidence type="ECO:0000313" key="2">
    <source>
        <dbReference type="EMBL" id="ESS71635.1"/>
    </source>
</evidence>
<dbReference type="InterPro" id="IPR013096">
    <property type="entry name" value="Cupin_2"/>
</dbReference>
<dbReference type="eggNOG" id="COG3837">
    <property type="taxonomic scope" value="Bacteria"/>
</dbReference>
<sequence>MKPEKENIFDNIPAIIPEELVENLLVRENLKIERIVSQGHATPRGEWYDQAWDEWVLLLQGEAILSYEDGSTMNMKKDDYVRIPAHVKHRVEWTQPGANTVWLAIHFLSSMKA</sequence>
<dbReference type="Gene3D" id="2.60.120.10">
    <property type="entry name" value="Jelly Rolls"/>
    <property type="match status" value="1"/>
</dbReference>
<dbReference type="InterPro" id="IPR011051">
    <property type="entry name" value="RmlC_Cupin_sf"/>
</dbReference>
<evidence type="ECO:0000313" key="3">
    <source>
        <dbReference type="Proteomes" id="UP000017842"/>
    </source>
</evidence>
<name>V5BED9_9GAMM</name>
<gene>
    <name evidence="2" type="ORF">MGMO_94c00500</name>
</gene>
<dbReference type="Pfam" id="PF07883">
    <property type="entry name" value="Cupin_2"/>
    <property type="match status" value="1"/>
</dbReference>
<dbReference type="EMBL" id="AYLO01000090">
    <property type="protein sequence ID" value="ESS71635.1"/>
    <property type="molecule type" value="Genomic_DNA"/>
</dbReference>
<protein>
    <recommendedName>
        <fullName evidence="1">Cupin type-2 domain-containing protein</fullName>
    </recommendedName>
</protein>
<organism evidence="2 3">
    <name type="scientific">Methyloglobulus morosus KoM1</name>
    <dbReference type="NCBI Taxonomy" id="1116472"/>
    <lineage>
        <taxon>Bacteria</taxon>
        <taxon>Pseudomonadati</taxon>
        <taxon>Pseudomonadota</taxon>
        <taxon>Gammaproteobacteria</taxon>
        <taxon>Methylococcales</taxon>
        <taxon>Methylococcaceae</taxon>
        <taxon>Methyloglobulus</taxon>
    </lineage>
</organism>
<accession>V5BED9</accession>
<feature type="domain" description="Cupin type-2" evidence="1">
    <location>
        <begin position="50"/>
        <end position="105"/>
    </location>
</feature>
<dbReference type="AlphaFoldDB" id="V5BED9"/>
<dbReference type="RefSeq" id="WP_023495356.1">
    <property type="nucleotide sequence ID" value="NZ_AYLO01000090.1"/>
</dbReference>
<dbReference type="Proteomes" id="UP000017842">
    <property type="component" value="Unassembled WGS sequence"/>
</dbReference>